<dbReference type="PANTHER" id="PTHR15032">
    <property type="entry name" value="N-ACYL-PHOSPHATIDYLETHANOLAMINE-HYDROLYZING PHOSPHOLIPASE D"/>
    <property type="match status" value="1"/>
</dbReference>
<keyword evidence="3" id="KW-1185">Reference proteome</keyword>
<dbReference type="PANTHER" id="PTHR15032:SF4">
    <property type="entry name" value="N-ACYL-PHOSPHATIDYLETHANOLAMINE-HYDROLYZING PHOSPHOLIPASE D"/>
    <property type="match status" value="1"/>
</dbReference>
<gene>
    <name evidence="2" type="ORF">ACFQ0F_07490</name>
</gene>
<accession>A0ABW3HID3</accession>
<dbReference type="Gene3D" id="3.60.15.10">
    <property type="entry name" value="Ribonuclease Z/Hydroxyacylglutathione hydrolase-like"/>
    <property type="match status" value="1"/>
</dbReference>
<dbReference type="Proteomes" id="UP001597044">
    <property type="component" value="Unassembled WGS sequence"/>
</dbReference>
<name>A0ABW3HID3_9GAMM</name>
<feature type="domain" description="Metallo-beta-lactamase" evidence="1">
    <location>
        <begin position="112"/>
        <end position="308"/>
    </location>
</feature>
<comment type="caution">
    <text evidence="2">The sequence shown here is derived from an EMBL/GenBank/DDBJ whole genome shotgun (WGS) entry which is preliminary data.</text>
</comment>
<dbReference type="SUPFAM" id="SSF56281">
    <property type="entry name" value="Metallo-hydrolase/oxidoreductase"/>
    <property type="match status" value="1"/>
</dbReference>
<dbReference type="PIRSF" id="PIRSF038896">
    <property type="entry name" value="NAPE-PLD"/>
    <property type="match status" value="1"/>
</dbReference>
<dbReference type="InterPro" id="IPR024884">
    <property type="entry name" value="NAPE-PLD"/>
</dbReference>
<organism evidence="2 3">
    <name type="scientific">Paraperlucidibaca wandonensis</name>
    <dbReference type="NCBI Taxonomy" id="1268273"/>
    <lineage>
        <taxon>Bacteria</taxon>
        <taxon>Pseudomonadati</taxon>
        <taxon>Pseudomonadota</taxon>
        <taxon>Gammaproteobacteria</taxon>
        <taxon>Moraxellales</taxon>
        <taxon>Moraxellaceae</taxon>
        <taxon>Paraperlucidibaca</taxon>
    </lineage>
</organism>
<dbReference type="InterPro" id="IPR001279">
    <property type="entry name" value="Metallo-B-lactamas"/>
</dbReference>
<evidence type="ECO:0000313" key="3">
    <source>
        <dbReference type="Proteomes" id="UP001597044"/>
    </source>
</evidence>
<evidence type="ECO:0000313" key="2">
    <source>
        <dbReference type="EMBL" id="MFD0950229.1"/>
    </source>
</evidence>
<dbReference type="Pfam" id="PF12706">
    <property type="entry name" value="Lactamase_B_2"/>
    <property type="match status" value="1"/>
</dbReference>
<dbReference type="EMBL" id="JBHTIT010000001">
    <property type="protein sequence ID" value="MFD0950229.1"/>
    <property type="molecule type" value="Genomic_DNA"/>
</dbReference>
<dbReference type="RefSeq" id="WP_379070730.1">
    <property type="nucleotide sequence ID" value="NZ_JBHTIT010000001.1"/>
</dbReference>
<reference evidence="3" key="1">
    <citation type="journal article" date="2019" name="Int. J. Syst. Evol. Microbiol.">
        <title>The Global Catalogue of Microorganisms (GCM) 10K type strain sequencing project: providing services to taxonomists for standard genome sequencing and annotation.</title>
        <authorList>
            <consortium name="The Broad Institute Genomics Platform"/>
            <consortium name="The Broad Institute Genome Sequencing Center for Infectious Disease"/>
            <person name="Wu L."/>
            <person name="Ma J."/>
        </authorList>
    </citation>
    <scope>NUCLEOTIDE SEQUENCE [LARGE SCALE GENOMIC DNA]</scope>
    <source>
        <strain evidence="3">CCUG 63419</strain>
    </source>
</reference>
<evidence type="ECO:0000259" key="1">
    <source>
        <dbReference type="Pfam" id="PF12706"/>
    </source>
</evidence>
<proteinExistence type="predicted"/>
<protein>
    <submittedName>
        <fullName evidence="2">MBL fold metallo-hydrolase</fullName>
    </submittedName>
</protein>
<dbReference type="InterPro" id="IPR036866">
    <property type="entry name" value="RibonucZ/Hydroxyglut_hydro"/>
</dbReference>
<sequence>MSTEDVNSLRYSAEATLARFKAKLGFLSKPKISLAPNAHWNGETFRNHGKYIKHDAWAALRWLRTRQPEQWPQWVDSEPTAKPTTCHSEQIADWRVTYVNHATVLVQIGPWNLLTDPVWSDRVSPVTFAGPKRVRSVGIALDDLPPIHAVLLSHDHYDHLDIRTLMWLHERDKPMIVTGLGVDAVLKAHGIDTVVALDWWQSVTLGPLELFFLPAQHFSGRGARDRNRTLWGSLLVRSSAGSLYFAGDTGYGPHFQSIYEHFGAPRLALLPIGAYEPRWFMGPVHMDPADAVRAHQDLQAIYSLGIHFNTFQLTDEAIDAPVIALKTELAKQGVNTAYFGVLSEGESRSA</sequence>